<gene>
    <name evidence="4" type="ORF">KQ657_004153</name>
</gene>
<feature type="compositionally biased region" description="Polar residues" evidence="2">
    <location>
        <begin position="658"/>
        <end position="667"/>
    </location>
</feature>
<dbReference type="InterPro" id="IPR051402">
    <property type="entry name" value="KPR-Related"/>
</dbReference>
<keyword evidence="5" id="KW-1185">Reference proteome</keyword>
<dbReference type="InterPro" id="IPR013328">
    <property type="entry name" value="6PGD_dom2"/>
</dbReference>
<name>A0A9P7VC75_9ASCO</name>
<feature type="compositionally biased region" description="Low complexity" evidence="2">
    <location>
        <begin position="901"/>
        <end position="925"/>
    </location>
</feature>
<dbReference type="InterPro" id="IPR013752">
    <property type="entry name" value="KPA_reductase"/>
</dbReference>
<proteinExistence type="predicted"/>
<accession>A0A9P7VC75</accession>
<keyword evidence="1" id="KW-0175">Coiled coil</keyword>
<dbReference type="Proteomes" id="UP000790833">
    <property type="component" value="Unassembled WGS sequence"/>
</dbReference>
<evidence type="ECO:0000256" key="2">
    <source>
        <dbReference type="SAM" id="MobiDB-lite"/>
    </source>
</evidence>
<reference evidence="4" key="1">
    <citation type="submission" date="2021-03" db="EMBL/GenBank/DDBJ databases">
        <authorList>
            <person name="Palmer J.M."/>
        </authorList>
    </citation>
    <scope>NUCLEOTIDE SEQUENCE</scope>
    <source>
        <strain evidence="4">ARV_011</strain>
    </source>
</reference>
<feature type="compositionally biased region" description="Polar residues" evidence="2">
    <location>
        <begin position="483"/>
        <end position="497"/>
    </location>
</feature>
<feature type="coiled-coil region" evidence="1">
    <location>
        <begin position="367"/>
        <end position="478"/>
    </location>
</feature>
<dbReference type="GO" id="GO:0005737">
    <property type="term" value="C:cytoplasm"/>
    <property type="evidence" value="ECO:0007669"/>
    <property type="project" value="TreeGrafter"/>
</dbReference>
<feature type="region of interest" description="Disordered" evidence="2">
    <location>
        <begin position="796"/>
        <end position="971"/>
    </location>
</feature>
<feature type="region of interest" description="Disordered" evidence="2">
    <location>
        <begin position="479"/>
        <end position="506"/>
    </location>
</feature>
<dbReference type="GeneID" id="66117527"/>
<feature type="compositionally biased region" description="Low complexity" evidence="2">
    <location>
        <begin position="683"/>
        <end position="742"/>
    </location>
</feature>
<dbReference type="AlphaFoldDB" id="A0A9P7VC75"/>
<evidence type="ECO:0000256" key="1">
    <source>
        <dbReference type="SAM" id="Coils"/>
    </source>
</evidence>
<evidence type="ECO:0000259" key="3">
    <source>
        <dbReference type="Pfam" id="PF08546"/>
    </source>
</evidence>
<dbReference type="PANTHER" id="PTHR21708:SF25">
    <property type="entry name" value="PROTEIN PAM1-RELATED"/>
    <property type="match status" value="1"/>
</dbReference>
<dbReference type="Gene3D" id="1.10.1040.10">
    <property type="entry name" value="N-(1-d-carboxylethyl)-l-norvaline Dehydrogenase, domain 2"/>
    <property type="match status" value="1"/>
</dbReference>
<dbReference type="PANTHER" id="PTHR21708">
    <property type="entry name" value="PROBABLE 2-DEHYDROPANTOATE 2-REDUCTASE"/>
    <property type="match status" value="1"/>
</dbReference>
<feature type="compositionally biased region" description="Polar residues" evidence="2">
    <location>
        <begin position="926"/>
        <end position="938"/>
    </location>
</feature>
<comment type="caution">
    <text evidence="4">The sequence shown here is derived from an EMBL/GenBank/DDBJ whole genome shotgun (WGS) entry which is preliminary data.</text>
</comment>
<dbReference type="OrthoDB" id="5302359at2759"/>
<feature type="compositionally biased region" description="Low complexity" evidence="2">
    <location>
        <begin position="827"/>
        <end position="836"/>
    </location>
</feature>
<feature type="domain" description="Ketopantoate reductase C-terminal" evidence="3">
    <location>
        <begin position="206"/>
        <end position="338"/>
    </location>
</feature>
<evidence type="ECO:0000313" key="5">
    <source>
        <dbReference type="Proteomes" id="UP000790833"/>
    </source>
</evidence>
<feature type="compositionally biased region" description="Low complexity" evidence="2">
    <location>
        <begin position="646"/>
        <end position="657"/>
    </location>
</feature>
<protein>
    <recommendedName>
        <fullName evidence="3">Ketopantoate reductase C-terminal domain-containing protein</fullName>
    </recommendedName>
</protein>
<organism evidence="4 5">
    <name type="scientific">Scheffersomyces spartinae</name>
    <dbReference type="NCBI Taxonomy" id="45513"/>
    <lineage>
        <taxon>Eukaryota</taxon>
        <taxon>Fungi</taxon>
        <taxon>Dikarya</taxon>
        <taxon>Ascomycota</taxon>
        <taxon>Saccharomycotina</taxon>
        <taxon>Pichiomycetes</taxon>
        <taxon>Debaryomycetaceae</taxon>
        <taxon>Scheffersomyces</taxon>
    </lineage>
</organism>
<evidence type="ECO:0000313" key="4">
    <source>
        <dbReference type="EMBL" id="KAG7195040.1"/>
    </source>
</evidence>
<feature type="compositionally biased region" description="Polar residues" evidence="2">
    <location>
        <begin position="879"/>
        <end position="892"/>
    </location>
</feature>
<feature type="compositionally biased region" description="Polar residues" evidence="2">
    <location>
        <begin position="743"/>
        <end position="761"/>
    </location>
</feature>
<dbReference type="Pfam" id="PF08546">
    <property type="entry name" value="ApbA_C"/>
    <property type="match status" value="1"/>
</dbReference>
<feature type="compositionally biased region" description="Low complexity" evidence="2">
    <location>
        <begin position="584"/>
        <end position="594"/>
    </location>
</feature>
<feature type="region of interest" description="Disordered" evidence="2">
    <location>
        <begin position="583"/>
        <end position="781"/>
    </location>
</feature>
<dbReference type="RefSeq" id="XP_043050587.1">
    <property type="nucleotide sequence ID" value="XM_043194836.1"/>
</dbReference>
<sequence length="971" mass="108882">MVLGANPNLVFYAWRLHKTYSVDVTIVSRNIPASTKNLNFISSTLGNESFTPYGVHTSLAEIPKGSSSFDIIFISASTLQGFQSLMTDLASFITPKETLIIVELSGFINLEQFVTTNFPDANTKNPIHQVCSIMNDSDIKQLVQDYTTFRHQSLSRDNRIYIGTSTPDSKLDNFTNFHRVVKLFQMVQHDSQDNISVLKTLKPKEFMTYQWKLALPRIIFNPLLVIFEIEYPEDFSQQILCKPLISGLVNELFKVIKKMDCKLVKGFENEASLLKNWSESYPKKSSNPDYIHCNQMFYDYYHGKTDELNIDVLLLQPILLADDNLIRTPYLENLYSMLCQLVKVNSSGSASSIFFTRKGDPSNQLQTKNHNNNVARYQAQEEETKKQLSQMDVRLNILNTDVKKLEGSKNQLEQYLNNKSKFKHQLDTEIEGLTKQLSTLQVQISESQLMLSKQEQQHNQQRELIQKQETYLQQIEEQKRLAPQQQDSHPHSTTNKAVPSRDSVLQRENLADLTDIALYGEQINNSTEKVLATPKVMSNQMPSREAYEANGNASEHTSSNDLHERELELQRREKSLMNREMALQQQQQNQQHNNRIPTLFNNYNNAGNGNGMGDQLPPHGLPANGMPSNAFPPNLTTNTAYPPQPQQHMSQQPMIQQGGSQRQTHGGSPNEVIGRGYPPQQMPPQGQQMPPQGQQMPPQGQQMPPQGQQMPPQGQQMPPQAQQMPPQGQQMPPQGQMPLQGPHNYSQSGSRMNSMTSQYFESYSGGTGNGQGGYYGQHPLFQNAAPIDPLVEQRFKQNPKKLNRRSQYPQISQGNMDGLDMGGRGGMPMPMSGMGSKRSSVGNALNLQGQGPSNGGSNGFAPSGPRRVSSAGNLLPVQASYSQPAHTQNNLVVPQRHGPGQSQPQQQQPQQQQQQQPQQEQQQQQFKTSPNLNGTDYSSAPDANAKPLGGISSSATSQDQPKKKGFFGRKK</sequence>
<dbReference type="EMBL" id="JAHMUF010000005">
    <property type="protein sequence ID" value="KAG7195040.1"/>
    <property type="molecule type" value="Genomic_DNA"/>
</dbReference>
<feature type="compositionally biased region" description="Gly residues" evidence="2">
    <location>
        <begin position="765"/>
        <end position="775"/>
    </location>
</feature>